<dbReference type="Pfam" id="PF01551">
    <property type="entry name" value="Peptidase_M23"/>
    <property type="match status" value="1"/>
</dbReference>
<dbReference type="InterPro" id="IPR050570">
    <property type="entry name" value="Cell_wall_metabolism_enzyme"/>
</dbReference>
<dbReference type="PANTHER" id="PTHR21666:SF270">
    <property type="entry name" value="MUREIN HYDROLASE ACTIVATOR ENVC"/>
    <property type="match status" value="1"/>
</dbReference>
<proteinExistence type="predicted"/>
<organism evidence="2 3">
    <name type="scientific">Candidatus Buchananbacteria bacterium CG10_big_fil_rev_8_21_14_0_10_33_19</name>
    <dbReference type="NCBI Taxonomy" id="1974525"/>
    <lineage>
        <taxon>Bacteria</taxon>
        <taxon>Candidatus Buchananiibacteriota</taxon>
    </lineage>
</organism>
<dbReference type="CDD" id="cd12797">
    <property type="entry name" value="M23_peptidase"/>
    <property type="match status" value="1"/>
</dbReference>
<feature type="domain" description="M23ase beta-sheet core" evidence="1">
    <location>
        <begin position="255"/>
        <end position="354"/>
    </location>
</feature>
<dbReference type="InterPro" id="IPR016047">
    <property type="entry name" value="M23ase_b-sheet_dom"/>
</dbReference>
<evidence type="ECO:0000259" key="1">
    <source>
        <dbReference type="Pfam" id="PF01551"/>
    </source>
</evidence>
<gene>
    <name evidence="2" type="ORF">COT80_00415</name>
</gene>
<dbReference type="Proteomes" id="UP000229056">
    <property type="component" value="Unassembled WGS sequence"/>
</dbReference>
<protein>
    <recommendedName>
        <fullName evidence="1">M23ase beta-sheet core domain-containing protein</fullName>
    </recommendedName>
</protein>
<comment type="caution">
    <text evidence="2">The sequence shown here is derived from an EMBL/GenBank/DDBJ whole genome shotgun (WGS) entry which is preliminary data.</text>
</comment>
<dbReference type="PROSITE" id="PS51257">
    <property type="entry name" value="PROKAR_LIPOPROTEIN"/>
    <property type="match status" value="1"/>
</dbReference>
<dbReference type="EMBL" id="PEZY01000004">
    <property type="protein sequence ID" value="PIS06393.1"/>
    <property type="molecule type" value="Genomic_DNA"/>
</dbReference>
<dbReference type="GO" id="GO:0004222">
    <property type="term" value="F:metalloendopeptidase activity"/>
    <property type="evidence" value="ECO:0007669"/>
    <property type="project" value="TreeGrafter"/>
</dbReference>
<dbReference type="InterPro" id="IPR011055">
    <property type="entry name" value="Dup_hybrid_motif"/>
</dbReference>
<dbReference type="Gene3D" id="2.70.70.10">
    <property type="entry name" value="Glucose Permease (Domain IIA)"/>
    <property type="match status" value="1"/>
</dbReference>
<name>A0A2H0W4W1_9BACT</name>
<accession>A0A2H0W4W1</accession>
<sequence length="381" mass="42414">MSKALYLLLLTSLILSGCQIKKPQDTNQVACTAEAKVCADGTTVGRVGPNCEFALCPDENNTSLYQILNANSISNISPKFSFKSQIPKDWQAEAVTSIGAINIFDPRADGKNNLEKSQIFIRFFDATSFLTLSTVTIYNKENTTINDRPAVVYNIEKKSNIANFANQPLWRSQRHIVTDIRTTDLNLTTFYVIAKNPNLNQEIYDNFLNNLILTNDLTSLVEPVAEFKKRITKKPFGIFITPQDSPVQPEKFTGYHNGVDIEYQDSITEVPIYAIADGTVVYASTASGYGGVVSIQHQINGQNYMAIYGHLNPASLIKNNSTVKAGQKIGILGEGFSNETDEERKHLHFSLRLGNNLNLAGYVKNKIDLDNWVDPLLLYQN</sequence>
<evidence type="ECO:0000313" key="3">
    <source>
        <dbReference type="Proteomes" id="UP000229056"/>
    </source>
</evidence>
<dbReference type="PANTHER" id="PTHR21666">
    <property type="entry name" value="PEPTIDASE-RELATED"/>
    <property type="match status" value="1"/>
</dbReference>
<reference evidence="3" key="1">
    <citation type="submission" date="2017-09" db="EMBL/GenBank/DDBJ databases">
        <title>Depth-based differentiation of microbial function through sediment-hosted aquifers and enrichment of novel symbionts in the deep terrestrial subsurface.</title>
        <authorList>
            <person name="Probst A.J."/>
            <person name="Ladd B."/>
            <person name="Jarett J.K."/>
            <person name="Geller-Mcgrath D.E."/>
            <person name="Sieber C.M.K."/>
            <person name="Emerson J.B."/>
            <person name="Anantharaman K."/>
            <person name="Thomas B.C."/>
            <person name="Malmstrom R."/>
            <person name="Stieglmeier M."/>
            <person name="Klingl A."/>
            <person name="Woyke T."/>
            <person name="Ryan C.M."/>
            <person name="Banfield J.F."/>
        </authorList>
    </citation>
    <scope>NUCLEOTIDE SEQUENCE [LARGE SCALE GENOMIC DNA]</scope>
</reference>
<dbReference type="AlphaFoldDB" id="A0A2H0W4W1"/>
<evidence type="ECO:0000313" key="2">
    <source>
        <dbReference type="EMBL" id="PIS06393.1"/>
    </source>
</evidence>
<dbReference type="SUPFAM" id="SSF51261">
    <property type="entry name" value="Duplicated hybrid motif"/>
    <property type="match status" value="1"/>
</dbReference>